<comment type="similarity">
    <text evidence="1">Belongs to the C/M/P thioester hydrolase family.</text>
</comment>
<dbReference type="Proteomes" id="UP001175271">
    <property type="component" value="Unassembled WGS sequence"/>
</dbReference>
<evidence type="ECO:0000313" key="3">
    <source>
        <dbReference type="EMBL" id="KAK0405597.1"/>
    </source>
</evidence>
<dbReference type="PANTHER" id="PTHR11066">
    <property type="entry name" value="ACYL-COA THIOESTERASE"/>
    <property type="match status" value="1"/>
</dbReference>
<sequence>MDDRWDFPLIADVFRPVQVDRNVVRFGAPHLGGAGVPTRLFGGQTLSAIQLSVQILHPKCHVLSIRSNFVAPGLTNVLVKCVVDQVPQTPFLNVSVCQKNRIIATARVKIGLKDDLLSIVFIQVPIVKSPFTYPSVAHHINNLDDSTNHKFLRKLVKWDLFEMRPTDLSQFFMKSKEIGPLIVWCRLAQSQRNIEFPKNSGNAVLAMLTDYWTMNSPVENFERYFKENPNFPASLNHNITFYDSENVDPVGWFLVETECNVHASNHFLMKGHIFDESRKCLVSFEQEGYMAG</sequence>
<dbReference type="GO" id="GO:0047617">
    <property type="term" value="F:fatty acyl-CoA hydrolase activity"/>
    <property type="evidence" value="ECO:0007669"/>
    <property type="project" value="InterPro"/>
</dbReference>
<evidence type="ECO:0000313" key="4">
    <source>
        <dbReference type="Proteomes" id="UP001175271"/>
    </source>
</evidence>
<gene>
    <name evidence="3" type="ORF">QR680_018077</name>
</gene>
<proteinExistence type="inferred from homology"/>
<organism evidence="3 4">
    <name type="scientific">Steinernema hermaphroditum</name>
    <dbReference type="NCBI Taxonomy" id="289476"/>
    <lineage>
        <taxon>Eukaryota</taxon>
        <taxon>Metazoa</taxon>
        <taxon>Ecdysozoa</taxon>
        <taxon>Nematoda</taxon>
        <taxon>Chromadorea</taxon>
        <taxon>Rhabditida</taxon>
        <taxon>Tylenchina</taxon>
        <taxon>Panagrolaimomorpha</taxon>
        <taxon>Strongyloidoidea</taxon>
        <taxon>Steinernematidae</taxon>
        <taxon>Steinernema</taxon>
    </lineage>
</organism>
<dbReference type="GO" id="GO:0005782">
    <property type="term" value="C:peroxisomal matrix"/>
    <property type="evidence" value="ECO:0007669"/>
    <property type="project" value="UniProtKB-SubCell"/>
</dbReference>
<dbReference type="InterPro" id="IPR029069">
    <property type="entry name" value="HotDog_dom_sf"/>
</dbReference>
<dbReference type="EMBL" id="JAUCMV010000004">
    <property type="protein sequence ID" value="KAK0405597.1"/>
    <property type="molecule type" value="Genomic_DNA"/>
</dbReference>
<dbReference type="AlphaFoldDB" id="A0AA39HJ72"/>
<dbReference type="InterPro" id="IPR003703">
    <property type="entry name" value="Acyl_CoA_thio"/>
</dbReference>
<comment type="caution">
    <text evidence="3">The sequence shown here is derived from an EMBL/GenBank/DDBJ whole genome shotgun (WGS) entry which is preliminary data.</text>
</comment>
<name>A0AA39HJ72_9BILA</name>
<protein>
    <recommendedName>
        <fullName evidence="2">Acyl-CoA thioesterase-like C-terminal domain-containing protein</fullName>
    </recommendedName>
</protein>
<dbReference type="Pfam" id="PF20789">
    <property type="entry name" value="4HBT_3C"/>
    <property type="match status" value="1"/>
</dbReference>
<evidence type="ECO:0000256" key="1">
    <source>
        <dbReference type="ARBA" id="ARBA00006538"/>
    </source>
</evidence>
<feature type="domain" description="Acyl-CoA thioesterase-like C-terminal" evidence="2">
    <location>
        <begin position="182"/>
        <end position="290"/>
    </location>
</feature>
<reference evidence="3" key="1">
    <citation type="submission" date="2023-06" db="EMBL/GenBank/DDBJ databases">
        <title>Genomic analysis of the entomopathogenic nematode Steinernema hermaphroditum.</title>
        <authorList>
            <person name="Schwarz E.M."/>
            <person name="Heppert J.K."/>
            <person name="Baniya A."/>
            <person name="Schwartz H.T."/>
            <person name="Tan C.-H."/>
            <person name="Antoshechkin I."/>
            <person name="Sternberg P.W."/>
            <person name="Goodrich-Blair H."/>
            <person name="Dillman A.R."/>
        </authorList>
    </citation>
    <scope>NUCLEOTIDE SEQUENCE</scope>
    <source>
        <strain evidence="3">PS9179</strain>
        <tissue evidence="3">Whole animal</tissue>
    </source>
</reference>
<dbReference type="InterPro" id="IPR042171">
    <property type="entry name" value="Acyl-CoA_hotdog"/>
</dbReference>
<keyword evidence="4" id="KW-1185">Reference proteome</keyword>
<dbReference type="InterPro" id="IPR049450">
    <property type="entry name" value="ACOT8-like_C"/>
</dbReference>
<dbReference type="GO" id="GO:0009062">
    <property type="term" value="P:fatty acid catabolic process"/>
    <property type="evidence" value="ECO:0007669"/>
    <property type="project" value="TreeGrafter"/>
</dbReference>
<dbReference type="PANTHER" id="PTHR11066:SF48">
    <property type="entry name" value="ACYL-COA THIOESTERASE II"/>
    <property type="match status" value="1"/>
</dbReference>
<dbReference type="SUPFAM" id="SSF54637">
    <property type="entry name" value="Thioesterase/thiol ester dehydrase-isomerase"/>
    <property type="match status" value="2"/>
</dbReference>
<dbReference type="GO" id="GO:0006637">
    <property type="term" value="P:acyl-CoA metabolic process"/>
    <property type="evidence" value="ECO:0007669"/>
    <property type="project" value="InterPro"/>
</dbReference>
<accession>A0AA39HJ72</accession>
<evidence type="ECO:0000259" key="2">
    <source>
        <dbReference type="Pfam" id="PF20789"/>
    </source>
</evidence>
<dbReference type="Gene3D" id="2.40.160.210">
    <property type="entry name" value="Acyl-CoA thioesterase, double hotdog domain"/>
    <property type="match status" value="1"/>
</dbReference>